<evidence type="ECO:0000256" key="10">
    <source>
        <dbReference type="ARBA" id="ARBA00032061"/>
    </source>
</evidence>
<comment type="function">
    <text evidence="9 12">Involved in protein N-glycosylation. Essential for the second step of the dolichol-linked oligosaccharide pathway.</text>
</comment>
<comment type="catalytic activity">
    <reaction evidence="11">
        <text>an N-acetyl-alpha-D-glucosaminyl-diphospho-di-trans,poly-cis-dolichol + UDP-N-acetyl-alpha-D-glucosamine = an N,N'-diacetylchitobiosyl-diphospho-di-trans,poly-cis-dolichol + UDP + H(+)</text>
        <dbReference type="Rhea" id="RHEA:23380"/>
        <dbReference type="Rhea" id="RHEA-COMP:19507"/>
        <dbReference type="Rhea" id="RHEA-COMP:19510"/>
        <dbReference type="ChEBI" id="CHEBI:15378"/>
        <dbReference type="ChEBI" id="CHEBI:57269"/>
        <dbReference type="ChEBI" id="CHEBI:57705"/>
        <dbReference type="ChEBI" id="CHEBI:58223"/>
        <dbReference type="ChEBI" id="CHEBI:58427"/>
        <dbReference type="EC" id="2.4.1.141"/>
    </reaction>
</comment>
<evidence type="ECO:0000256" key="4">
    <source>
        <dbReference type="ARBA" id="ARBA00012614"/>
    </source>
</evidence>
<evidence type="ECO:0000256" key="1">
    <source>
        <dbReference type="ARBA" id="ARBA00004240"/>
    </source>
</evidence>
<evidence type="ECO:0000259" key="13">
    <source>
        <dbReference type="Pfam" id="PF04101"/>
    </source>
</evidence>
<dbReference type="InterPro" id="IPR039042">
    <property type="entry name" value="Alg13-like"/>
</dbReference>
<comment type="caution">
    <text evidence="14">The sequence shown here is derived from an EMBL/GenBank/DDBJ whole genome shotgun (WGS) entry which is preliminary data.</text>
</comment>
<keyword evidence="15" id="KW-1185">Reference proteome</keyword>
<dbReference type="Gene3D" id="3.40.50.2000">
    <property type="entry name" value="Glycogen Phosphorylase B"/>
    <property type="match status" value="1"/>
</dbReference>
<dbReference type="GO" id="GO:0004577">
    <property type="term" value="F:N-acetylglucosaminyldiphosphodolichol N-acetylglucosaminyltransferase activity"/>
    <property type="evidence" value="ECO:0007669"/>
    <property type="project" value="UniProtKB-EC"/>
</dbReference>
<dbReference type="GO" id="GO:0006488">
    <property type="term" value="P:dolichol-linked oligosaccharide biosynthetic process"/>
    <property type="evidence" value="ECO:0007669"/>
    <property type="project" value="InterPro"/>
</dbReference>
<organism evidence="14 15">
    <name type="scientific">Mortierella isabellina</name>
    <name type="common">Filamentous fungus</name>
    <name type="synonym">Umbelopsis isabellina</name>
    <dbReference type="NCBI Taxonomy" id="91625"/>
    <lineage>
        <taxon>Eukaryota</taxon>
        <taxon>Fungi</taxon>
        <taxon>Fungi incertae sedis</taxon>
        <taxon>Mucoromycota</taxon>
        <taxon>Mucoromycotina</taxon>
        <taxon>Umbelopsidomycetes</taxon>
        <taxon>Umbelopsidales</taxon>
        <taxon>Umbelopsidaceae</taxon>
        <taxon>Umbelopsis</taxon>
    </lineage>
</organism>
<dbReference type="InterPro" id="IPR007235">
    <property type="entry name" value="Glyco_trans_28_C"/>
</dbReference>
<evidence type="ECO:0000256" key="2">
    <source>
        <dbReference type="ARBA" id="ARBA00006962"/>
    </source>
</evidence>
<evidence type="ECO:0000256" key="3">
    <source>
        <dbReference type="ARBA" id="ARBA00011198"/>
    </source>
</evidence>
<proteinExistence type="inferred from homology"/>
<dbReference type="Pfam" id="PF04101">
    <property type="entry name" value="Glyco_tran_28_C"/>
    <property type="match status" value="1"/>
</dbReference>
<dbReference type="PANTHER" id="PTHR12867">
    <property type="entry name" value="GLYCOSYL TRANSFERASE-RELATED"/>
    <property type="match status" value="1"/>
</dbReference>
<protein>
    <recommendedName>
        <fullName evidence="5 12">UDP-N-acetylglucosamine transferase subunit ALG13</fullName>
        <ecNumber evidence="4 12">2.4.1.141</ecNumber>
    </recommendedName>
    <alternativeName>
        <fullName evidence="10 12">Asparagine-linked glycosylation protein 13</fullName>
    </alternativeName>
</protein>
<gene>
    <name evidence="12" type="primary">ALG13</name>
    <name evidence="14" type="ORF">INT43_007886</name>
</gene>
<dbReference type="OrthoDB" id="20273at2759"/>
<evidence type="ECO:0000256" key="8">
    <source>
        <dbReference type="ARBA" id="ARBA00022824"/>
    </source>
</evidence>
<evidence type="ECO:0000256" key="6">
    <source>
        <dbReference type="ARBA" id="ARBA00022676"/>
    </source>
</evidence>
<comment type="similarity">
    <text evidence="2 12">Belongs to the glycosyltransferase 28 family.</text>
</comment>
<name>A0A8H7PPK9_MORIS</name>
<evidence type="ECO:0000256" key="11">
    <source>
        <dbReference type="ARBA" id="ARBA00048184"/>
    </source>
</evidence>
<dbReference type="EC" id="2.4.1.141" evidence="4 12"/>
<comment type="subcellular location">
    <subcellularLocation>
        <location evidence="1 12">Endoplasmic reticulum</location>
    </subcellularLocation>
</comment>
<evidence type="ECO:0000256" key="12">
    <source>
        <dbReference type="RuleBase" id="RU362128"/>
    </source>
</evidence>
<dbReference type="Proteomes" id="UP000654370">
    <property type="component" value="Unassembled WGS sequence"/>
</dbReference>
<evidence type="ECO:0000256" key="5">
    <source>
        <dbReference type="ARBA" id="ARBA00017468"/>
    </source>
</evidence>
<dbReference type="GO" id="GO:0005783">
    <property type="term" value="C:endoplasmic reticulum"/>
    <property type="evidence" value="ECO:0007669"/>
    <property type="project" value="UniProtKB-SubCell"/>
</dbReference>
<keyword evidence="7 12" id="KW-0808">Transferase</keyword>
<dbReference type="EMBL" id="JAEPQZ010000009">
    <property type="protein sequence ID" value="KAG2177229.1"/>
    <property type="molecule type" value="Genomic_DNA"/>
</dbReference>
<evidence type="ECO:0000256" key="9">
    <source>
        <dbReference type="ARBA" id="ARBA00024804"/>
    </source>
</evidence>
<sequence length="178" mass="19697">MKALVTVGSTGFDDLVASAISSDFLSKLYDIGYQHLTIQYGSSESIYHDRIANLDLTSGRTPVIEGYRYKSDIKQDMVQADLIISHAGDKIDTSSGSILESLRLHKKLIAVVNKRLLDNHQDELANVLEKQGCLIKSTSSGLADALTALKAKEFTSFPEQDASKFNDFLDREMGYMIE</sequence>
<evidence type="ECO:0000313" key="14">
    <source>
        <dbReference type="EMBL" id="KAG2177229.1"/>
    </source>
</evidence>
<dbReference type="AlphaFoldDB" id="A0A8H7PPK9"/>
<reference evidence="14" key="1">
    <citation type="submission" date="2020-12" db="EMBL/GenBank/DDBJ databases">
        <title>Metabolic potential, ecology and presence of endohyphal bacteria is reflected in genomic diversity of Mucoromycotina.</title>
        <authorList>
            <person name="Muszewska A."/>
            <person name="Okrasinska A."/>
            <person name="Steczkiewicz K."/>
            <person name="Drgas O."/>
            <person name="Orlowska M."/>
            <person name="Perlinska-Lenart U."/>
            <person name="Aleksandrzak-Piekarczyk T."/>
            <person name="Szatraj K."/>
            <person name="Zielenkiewicz U."/>
            <person name="Pilsyk S."/>
            <person name="Malc E."/>
            <person name="Mieczkowski P."/>
            <person name="Kruszewska J.S."/>
            <person name="Biernat P."/>
            <person name="Pawlowska J."/>
        </authorList>
    </citation>
    <scope>NUCLEOTIDE SEQUENCE</scope>
    <source>
        <strain evidence="14">WA0000067209</strain>
    </source>
</reference>
<accession>A0A8H7PPK9</accession>
<feature type="domain" description="Glycosyl transferase family 28 C-terminal" evidence="13">
    <location>
        <begin position="4"/>
        <end position="167"/>
    </location>
</feature>
<comment type="subunit">
    <text evidence="3 12">Heterodimer with ALG14 to form a functional enzyme.</text>
</comment>
<keyword evidence="8 12" id="KW-0256">Endoplasmic reticulum</keyword>
<evidence type="ECO:0000313" key="15">
    <source>
        <dbReference type="Proteomes" id="UP000654370"/>
    </source>
</evidence>
<evidence type="ECO:0000256" key="7">
    <source>
        <dbReference type="ARBA" id="ARBA00022679"/>
    </source>
</evidence>
<dbReference type="PANTHER" id="PTHR12867:SF6">
    <property type="entry name" value="N-ACETYLGLUCOSAMINYLDIPHOSPHODOLICHOL N-ACETYLGLUCOSAMINYLTRANSFERASE"/>
    <property type="match status" value="1"/>
</dbReference>
<keyword evidence="6 12" id="KW-0328">Glycosyltransferase</keyword>